<evidence type="ECO:0008006" key="3">
    <source>
        <dbReference type="Google" id="ProtNLM"/>
    </source>
</evidence>
<protein>
    <recommendedName>
        <fullName evidence="3">Ig-like domain-containing protein</fullName>
    </recommendedName>
</protein>
<name>A0ABP1NLD4_XYLVO</name>
<dbReference type="EMBL" id="CAXAJV020001292">
    <property type="protein sequence ID" value="CAL7941845.1"/>
    <property type="molecule type" value="Genomic_DNA"/>
</dbReference>
<organism evidence="1 2">
    <name type="scientific">Xylocopa violacea</name>
    <name type="common">Violet carpenter bee</name>
    <name type="synonym">Apis violacea</name>
    <dbReference type="NCBI Taxonomy" id="135666"/>
    <lineage>
        <taxon>Eukaryota</taxon>
        <taxon>Metazoa</taxon>
        <taxon>Ecdysozoa</taxon>
        <taxon>Arthropoda</taxon>
        <taxon>Hexapoda</taxon>
        <taxon>Insecta</taxon>
        <taxon>Pterygota</taxon>
        <taxon>Neoptera</taxon>
        <taxon>Endopterygota</taxon>
        <taxon>Hymenoptera</taxon>
        <taxon>Apocrita</taxon>
        <taxon>Aculeata</taxon>
        <taxon>Apoidea</taxon>
        <taxon>Anthophila</taxon>
        <taxon>Apidae</taxon>
        <taxon>Xylocopa</taxon>
        <taxon>Xylocopa</taxon>
    </lineage>
</organism>
<reference evidence="1 2" key="1">
    <citation type="submission" date="2024-08" db="EMBL/GenBank/DDBJ databases">
        <authorList>
            <person name="Will J Nash"/>
            <person name="Angela Man"/>
            <person name="Seanna McTaggart"/>
            <person name="Kendall Baker"/>
            <person name="Tom Barker"/>
            <person name="Leah Catchpole"/>
            <person name="Alex Durrant"/>
            <person name="Karim Gharbi"/>
            <person name="Naomi Irish"/>
            <person name="Gemy Kaithakottil"/>
            <person name="Debby Ku"/>
            <person name="Aaliyah Providence"/>
            <person name="Felix Shaw"/>
            <person name="David Swarbreck"/>
            <person name="Chris Watkins"/>
            <person name="Ann M. McCartney"/>
            <person name="Giulio Formenti"/>
            <person name="Alice Mouton"/>
            <person name="Noel Vella"/>
            <person name="Bjorn M von Reumont"/>
            <person name="Adriana Vella"/>
            <person name="Wilfried Haerty"/>
        </authorList>
    </citation>
    <scope>NUCLEOTIDE SEQUENCE [LARGE SCALE GENOMIC DNA]</scope>
</reference>
<sequence length="432" mass="49391">MNKPSKRQGVNKSKQSPCLIDKSYIVLNDQSENSSGRSRNRKKQILLFPSSISDLPMTSLVKYQPPSINKKLIKPDNWKENHKTIGKATISDTRRTLPNHSKKSGNDKRLKLNRAESIVRGLQNDFKQSVSNISSSSIVSSNTTNIPLSATTTARITSMKRDSVEKQPSFIPYCDSALRNVNRSMKRTVSSSMINRKEELQFPVRCIESNIFSQVQCTTFDLSMPHSLLDTNETDALDDMYSKILTTHNFRRSLDNVAHPILSFFKMNQSQHQNNCYKNEHGYPCTIKYSWQVIGTSSQTSRTLLESLVNEKSIHDDESTFDCSVKYSWQIIGIATQTSRRDLAAMGRHSTISFLSARANTTPRRNVKEIMNDAPTIVTVWRKGKRYIVLHNQSTQTFAHKESQTVFMEFYKDSRDCTSKISNERYKELETK</sequence>
<comment type="caution">
    <text evidence="1">The sequence shown here is derived from an EMBL/GenBank/DDBJ whole genome shotgun (WGS) entry which is preliminary data.</text>
</comment>
<keyword evidence="2" id="KW-1185">Reference proteome</keyword>
<evidence type="ECO:0000313" key="2">
    <source>
        <dbReference type="Proteomes" id="UP001642520"/>
    </source>
</evidence>
<gene>
    <name evidence="1" type="ORF">XYLVIOL_LOCUS5226</name>
</gene>
<proteinExistence type="predicted"/>
<evidence type="ECO:0000313" key="1">
    <source>
        <dbReference type="EMBL" id="CAL7941845.1"/>
    </source>
</evidence>
<dbReference type="Proteomes" id="UP001642520">
    <property type="component" value="Unassembled WGS sequence"/>
</dbReference>
<accession>A0ABP1NLD4</accession>